<protein>
    <recommendedName>
        <fullName evidence="5">RecA family profile 2 domain-containing protein</fullName>
    </recommendedName>
</protein>
<sequence length="349" mass="40137">MKAEDIKKKLKRSKEKTLTDKDFLSTGSTMLNLACTDYPDKGFAKGRYYLLVGTSSSGKTFLSLTCLAEAARNPNFNSYLFIYNDVERGAMMDIEKFFGKKVAQRLKVKHSYTIEDFYYHLDRMLKREIPFIYILDSMDALTSEFELAKFQKKRKAHEEEKETAGSYGDGKAKVNSQNLRQAINQLEKTGSILIIINQTRDKLVGFGGGKTRSGGHAMQFYACLEIWSDVKGRIKKTYKKKEREQGKLCTLRVRKNRVKGKDRTIQVPIYHSYGIDDVGSCVDYIISEGHWKKKKGSVKAHEFDFEGNRNQLIDYITKEGMERDLAEIAAEVWKDIEEAVAIKRKPRYV</sequence>
<evidence type="ECO:0000256" key="4">
    <source>
        <dbReference type="ARBA" id="ARBA00023172"/>
    </source>
</evidence>
<dbReference type="GO" id="GO:0003697">
    <property type="term" value="F:single-stranded DNA binding"/>
    <property type="evidence" value="ECO:0007669"/>
    <property type="project" value="InterPro"/>
</dbReference>
<feature type="domain" description="RecA family profile 2" evidence="5">
    <location>
        <begin position="203"/>
        <end position="280"/>
    </location>
</feature>
<evidence type="ECO:0000313" key="6">
    <source>
        <dbReference type="EMBL" id="KON32541.1"/>
    </source>
</evidence>
<evidence type="ECO:0000256" key="3">
    <source>
        <dbReference type="ARBA" id="ARBA00022840"/>
    </source>
</evidence>
<proteinExistence type="inferred from homology"/>
<dbReference type="GO" id="GO:0006310">
    <property type="term" value="P:DNA recombination"/>
    <property type="evidence" value="ECO:0007669"/>
    <property type="project" value="UniProtKB-KW"/>
</dbReference>
<dbReference type="GO" id="GO:0005524">
    <property type="term" value="F:ATP binding"/>
    <property type="evidence" value="ECO:0007669"/>
    <property type="project" value="UniProtKB-KW"/>
</dbReference>
<dbReference type="SUPFAM" id="SSF52540">
    <property type="entry name" value="P-loop containing nucleoside triphosphate hydrolases"/>
    <property type="match status" value="1"/>
</dbReference>
<evidence type="ECO:0000256" key="1">
    <source>
        <dbReference type="ARBA" id="ARBA00009391"/>
    </source>
</evidence>
<keyword evidence="3" id="KW-0067">ATP-binding</keyword>
<dbReference type="PRINTS" id="PR00142">
    <property type="entry name" value="RECA"/>
</dbReference>
<evidence type="ECO:0000313" key="7">
    <source>
        <dbReference type="Proteomes" id="UP000037237"/>
    </source>
</evidence>
<dbReference type="Proteomes" id="UP000037237">
    <property type="component" value="Unassembled WGS sequence"/>
</dbReference>
<dbReference type="InterPro" id="IPR013765">
    <property type="entry name" value="DNA_recomb/repair_RecA"/>
</dbReference>
<dbReference type="Pfam" id="PF00154">
    <property type="entry name" value="RecA_N"/>
    <property type="match status" value="1"/>
</dbReference>
<name>A0A0M0BWJ4_9ARCH</name>
<evidence type="ECO:0000259" key="5">
    <source>
        <dbReference type="PROSITE" id="PS50163"/>
    </source>
</evidence>
<gene>
    <name evidence="6" type="ORF">AC477_02835</name>
</gene>
<keyword evidence="2" id="KW-0547">Nucleotide-binding</keyword>
<organism evidence="6 7">
    <name type="scientific">miscellaneous Crenarchaeota group-1 archaeon SG8-32-1</name>
    <dbReference type="NCBI Taxonomy" id="1685124"/>
    <lineage>
        <taxon>Archaea</taxon>
        <taxon>Candidatus Bathyarchaeota</taxon>
        <taxon>MCG-1</taxon>
    </lineage>
</organism>
<dbReference type="PROSITE" id="PS50163">
    <property type="entry name" value="RECA_3"/>
    <property type="match status" value="1"/>
</dbReference>
<dbReference type="InterPro" id="IPR049428">
    <property type="entry name" value="RecA-like_N"/>
</dbReference>
<dbReference type="GO" id="GO:0006281">
    <property type="term" value="P:DNA repair"/>
    <property type="evidence" value="ECO:0007669"/>
    <property type="project" value="InterPro"/>
</dbReference>
<comment type="caution">
    <text evidence="6">The sequence shown here is derived from an EMBL/GenBank/DDBJ whole genome shotgun (WGS) entry which is preliminary data.</text>
</comment>
<dbReference type="InterPro" id="IPR020587">
    <property type="entry name" value="RecA_monomer-monomer_interface"/>
</dbReference>
<reference evidence="6 7" key="1">
    <citation type="submission" date="2015-06" db="EMBL/GenBank/DDBJ databases">
        <title>New insights into the roles of widespread benthic archaea in carbon and nitrogen cycling.</title>
        <authorList>
            <person name="Lazar C.S."/>
            <person name="Baker B.J."/>
            <person name="Seitz K.W."/>
            <person name="Hyde A.S."/>
            <person name="Dick G.J."/>
            <person name="Hinrichs K.-U."/>
            <person name="Teske A.P."/>
        </authorList>
    </citation>
    <scope>NUCLEOTIDE SEQUENCE [LARGE SCALE GENOMIC DNA]</scope>
    <source>
        <strain evidence="6">SG8-32-1</strain>
    </source>
</reference>
<keyword evidence="4" id="KW-0233">DNA recombination</keyword>
<dbReference type="PANTHER" id="PTHR45900:SF1">
    <property type="entry name" value="MITOCHONDRIAL DNA REPAIR PROTEIN RECA HOMOLOG-RELATED"/>
    <property type="match status" value="1"/>
</dbReference>
<comment type="similarity">
    <text evidence="1">Belongs to the RecA family.</text>
</comment>
<dbReference type="Gene3D" id="3.40.50.300">
    <property type="entry name" value="P-loop containing nucleotide triphosphate hydrolases"/>
    <property type="match status" value="1"/>
</dbReference>
<accession>A0A0M0BWJ4</accession>
<dbReference type="GO" id="GO:0008094">
    <property type="term" value="F:ATP-dependent activity, acting on DNA"/>
    <property type="evidence" value="ECO:0007669"/>
    <property type="project" value="InterPro"/>
</dbReference>
<dbReference type="PANTHER" id="PTHR45900">
    <property type="entry name" value="RECA"/>
    <property type="match status" value="1"/>
</dbReference>
<dbReference type="AlphaFoldDB" id="A0A0M0BWJ4"/>
<dbReference type="InterPro" id="IPR027417">
    <property type="entry name" value="P-loop_NTPase"/>
</dbReference>
<evidence type="ECO:0000256" key="2">
    <source>
        <dbReference type="ARBA" id="ARBA00022741"/>
    </source>
</evidence>
<dbReference type="EMBL" id="LFWU01000063">
    <property type="protein sequence ID" value="KON32541.1"/>
    <property type="molecule type" value="Genomic_DNA"/>
</dbReference>